<comment type="caution">
    <text evidence="1">The sequence shown here is derived from an EMBL/GenBank/DDBJ whole genome shotgun (WGS) entry which is preliminary data.</text>
</comment>
<protein>
    <submittedName>
        <fullName evidence="1">Uncharacterized protein</fullName>
    </submittedName>
</protein>
<evidence type="ECO:0000313" key="1">
    <source>
        <dbReference type="EMBL" id="MDU8999965.1"/>
    </source>
</evidence>
<keyword evidence="2" id="KW-1185">Reference proteome</keyword>
<dbReference type="EMBL" id="JARAKF010000001">
    <property type="protein sequence ID" value="MDU8999965.1"/>
    <property type="molecule type" value="Genomic_DNA"/>
</dbReference>
<reference evidence="1 2" key="1">
    <citation type="submission" date="2023-02" db="EMBL/GenBank/DDBJ databases">
        <authorList>
            <person name="Maleckis M."/>
        </authorList>
    </citation>
    <scope>NUCLEOTIDE SEQUENCE [LARGE SCALE GENOMIC DNA]</scope>
    <source>
        <strain evidence="1 2">P8-A2</strain>
    </source>
</reference>
<dbReference type="Proteomes" id="UP001257627">
    <property type="component" value="Unassembled WGS sequence"/>
</dbReference>
<sequence length="68" mass="7580">MRIFKSTAISSHSCRGCRSRRIRAWSAIVAIIGTFDGRILAGEVNPSPDDFNAEQIVHEALRYHPIAL</sequence>
<name>A0ABU3V1W1_9ACTN</name>
<proteinExistence type="predicted"/>
<gene>
    <name evidence="1" type="ORF">PU648_48120</name>
</gene>
<accession>A0ABU3V1W1</accession>
<organism evidence="1 2">
    <name type="scientific">Streptomyces mirabilis</name>
    <dbReference type="NCBI Taxonomy" id="68239"/>
    <lineage>
        <taxon>Bacteria</taxon>
        <taxon>Bacillati</taxon>
        <taxon>Actinomycetota</taxon>
        <taxon>Actinomycetes</taxon>
        <taxon>Kitasatosporales</taxon>
        <taxon>Streptomycetaceae</taxon>
        <taxon>Streptomyces</taxon>
    </lineage>
</organism>
<evidence type="ECO:0000313" key="2">
    <source>
        <dbReference type="Proteomes" id="UP001257627"/>
    </source>
</evidence>